<protein>
    <submittedName>
        <fullName evidence="2">Uncharacterized protein</fullName>
    </submittedName>
</protein>
<gene>
    <name evidence="2" type="ORF">PECAL_5P10060</name>
</gene>
<evidence type="ECO:0000313" key="2">
    <source>
        <dbReference type="EMBL" id="CAH0376422.1"/>
    </source>
</evidence>
<sequence>MTTATKGADLDRRMYALGPTALADEAASLLWDDGRRSLYAGDAAGCDAAAAPGLTPLQREVLGAATLLRRLCDEGPEWRVAACEALAAAPAAVDTALALLAAPPRFGTGAPAGACAARHVRPRDAAAGAADAPPDALGAGAAAVMRRGPAGLLASVAAATHPVLATVAGSRWWPRAAAALARLARGEGHGDDALRDVAADALRLVLSVGPVRAAAPLAAADRDQVCGAGADLACARDRRCLACCRPATLACACRRVVFCRRGRGDCQRRVWRQHRAGCRAAAPAPVAARPAPVPPPPPRRDPSAAMKAYDEAWARATARASPLDYSRFEKIDVSDDEEPPRVEQPYAARSIEFCHPSTWKPPRAPVARASDVSHPSSWGC</sequence>
<feature type="compositionally biased region" description="Basic and acidic residues" evidence="1">
    <location>
        <begin position="298"/>
        <end position="307"/>
    </location>
</feature>
<name>A0A8J2SYT8_9STRA</name>
<reference evidence="2" key="1">
    <citation type="submission" date="2021-11" db="EMBL/GenBank/DDBJ databases">
        <authorList>
            <consortium name="Genoscope - CEA"/>
            <person name="William W."/>
        </authorList>
    </citation>
    <scope>NUCLEOTIDE SEQUENCE</scope>
</reference>
<dbReference type="EMBL" id="CAKKNE010000005">
    <property type="protein sequence ID" value="CAH0376422.1"/>
    <property type="molecule type" value="Genomic_DNA"/>
</dbReference>
<accession>A0A8J2SYT8</accession>
<evidence type="ECO:0000256" key="1">
    <source>
        <dbReference type="SAM" id="MobiDB-lite"/>
    </source>
</evidence>
<dbReference type="AlphaFoldDB" id="A0A8J2SYT8"/>
<comment type="caution">
    <text evidence="2">The sequence shown here is derived from an EMBL/GenBank/DDBJ whole genome shotgun (WGS) entry which is preliminary data.</text>
</comment>
<proteinExistence type="predicted"/>
<organism evidence="2 3">
    <name type="scientific">Pelagomonas calceolata</name>
    <dbReference type="NCBI Taxonomy" id="35677"/>
    <lineage>
        <taxon>Eukaryota</taxon>
        <taxon>Sar</taxon>
        <taxon>Stramenopiles</taxon>
        <taxon>Ochrophyta</taxon>
        <taxon>Pelagophyceae</taxon>
        <taxon>Pelagomonadales</taxon>
        <taxon>Pelagomonadaceae</taxon>
        <taxon>Pelagomonas</taxon>
    </lineage>
</organism>
<feature type="region of interest" description="Disordered" evidence="1">
    <location>
        <begin position="283"/>
        <end position="307"/>
    </location>
</feature>
<dbReference type="Proteomes" id="UP000789595">
    <property type="component" value="Unassembled WGS sequence"/>
</dbReference>
<feature type="region of interest" description="Disordered" evidence="1">
    <location>
        <begin position="358"/>
        <end position="380"/>
    </location>
</feature>
<keyword evidence="3" id="KW-1185">Reference proteome</keyword>
<evidence type="ECO:0000313" key="3">
    <source>
        <dbReference type="Proteomes" id="UP000789595"/>
    </source>
</evidence>